<evidence type="ECO:0000313" key="1">
    <source>
        <dbReference type="EMBL" id="GGM11687.1"/>
    </source>
</evidence>
<organism evidence="1 2">
    <name type="scientific">Pseudooceanicola nanhaiensis</name>
    <dbReference type="NCBI Taxonomy" id="375761"/>
    <lineage>
        <taxon>Bacteria</taxon>
        <taxon>Pseudomonadati</taxon>
        <taxon>Pseudomonadota</taxon>
        <taxon>Alphaproteobacteria</taxon>
        <taxon>Rhodobacterales</taxon>
        <taxon>Paracoccaceae</taxon>
        <taxon>Pseudooceanicola</taxon>
    </lineage>
</organism>
<keyword evidence="2" id="KW-1185">Reference proteome</keyword>
<gene>
    <name evidence="1" type="primary">soxD</name>
    <name evidence="1" type="ORF">GCM10011534_37170</name>
</gene>
<name>A0A917WKW1_9RHOB</name>
<dbReference type="InterPro" id="IPR038561">
    <property type="entry name" value="SoxD_sf"/>
</dbReference>
<dbReference type="Proteomes" id="UP000649829">
    <property type="component" value="Unassembled WGS sequence"/>
</dbReference>
<reference evidence="1" key="2">
    <citation type="submission" date="2020-09" db="EMBL/GenBank/DDBJ databases">
        <authorList>
            <person name="Sun Q."/>
            <person name="Zhou Y."/>
        </authorList>
    </citation>
    <scope>NUCLEOTIDE SEQUENCE</scope>
    <source>
        <strain evidence="1">CGMCC 1.6293</strain>
    </source>
</reference>
<dbReference type="InterPro" id="IPR006279">
    <property type="entry name" value="SoxD"/>
</dbReference>
<evidence type="ECO:0000313" key="2">
    <source>
        <dbReference type="Proteomes" id="UP000649829"/>
    </source>
</evidence>
<sequence length="84" mass="9358">MRLSCPICGERDRREFHYGGAALERPAPEAGAAAWDAYLHLRENPAGRSRELWYHESGCTAWLVVERDTVTHEIHGVTLAAGGR</sequence>
<dbReference type="GO" id="GO:0008115">
    <property type="term" value="F:sarcosine oxidase activity"/>
    <property type="evidence" value="ECO:0007669"/>
    <property type="project" value="InterPro"/>
</dbReference>
<dbReference type="Gene3D" id="3.30.2270.10">
    <property type="entry name" value="Folate-binding superfamily"/>
    <property type="match status" value="1"/>
</dbReference>
<accession>A0A917WKW1</accession>
<protein>
    <submittedName>
        <fullName evidence="1">Sarcosine oxidase subunit delta</fullName>
    </submittedName>
</protein>
<dbReference type="AlphaFoldDB" id="A0A917WKW1"/>
<dbReference type="EMBL" id="BMLF01000003">
    <property type="protein sequence ID" value="GGM11687.1"/>
    <property type="molecule type" value="Genomic_DNA"/>
</dbReference>
<proteinExistence type="predicted"/>
<dbReference type="RefSeq" id="WP_028288354.1">
    <property type="nucleotide sequence ID" value="NZ_BMLF01000003.1"/>
</dbReference>
<comment type="caution">
    <text evidence="1">The sequence shown here is derived from an EMBL/GenBank/DDBJ whole genome shotgun (WGS) entry which is preliminary data.</text>
</comment>
<dbReference type="Pfam" id="PF04267">
    <property type="entry name" value="SoxD"/>
    <property type="match status" value="1"/>
</dbReference>
<reference evidence="1" key="1">
    <citation type="journal article" date="2014" name="Int. J. Syst. Evol. Microbiol.">
        <title>Complete genome sequence of Corynebacterium casei LMG S-19264T (=DSM 44701T), isolated from a smear-ripened cheese.</title>
        <authorList>
            <consortium name="US DOE Joint Genome Institute (JGI-PGF)"/>
            <person name="Walter F."/>
            <person name="Albersmeier A."/>
            <person name="Kalinowski J."/>
            <person name="Ruckert C."/>
        </authorList>
    </citation>
    <scope>NUCLEOTIDE SEQUENCE</scope>
    <source>
        <strain evidence="1">CGMCC 1.6293</strain>
    </source>
</reference>
<dbReference type="GO" id="GO:0046653">
    <property type="term" value="P:tetrahydrofolate metabolic process"/>
    <property type="evidence" value="ECO:0007669"/>
    <property type="project" value="InterPro"/>
</dbReference>